<dbReference type="NCBIfam" id="NF008106">
    <property type="entry name" value="PRK10852.1"/>
    <property type="match status" value="1"/>
</dbReference>
<evidence type="ECO:0000256" key="5">
    <source>
        <dbReference type="ARBA" id="ARBA00022764"/>
    </source>
</evidence>
<reference evidence="7 8" key="1">
    <citation type="submission" date="2017-09" db="EMBL/GenBank/DDBJ databases">
        <authorList>
            <person name="Ehlers B."/>
            <person name="Leendertz F.H."/>
        </authorList>
    </citation>
    <scope>NUCLEOTIDE SEQUENCE [LARGE SCALE GENOMIC DNA]</scope>
    <source>
        <strain evidence="7 8">DSM 16848</strain>
    </source>
</reference>
<evidence type="ECO:0000256" key="1">
    <source>
        <dbReference type="ARBA" id="ARBA00004418"/>
    </source>
</evidence>
<dbReference type="GO" id="GO:0140104">
    <property type="term" value="F:molecular carrier activity"/>
    <property type="evidence" value="ECO:0007669"/>
    <property type="project" value="InterPro"/>
</dbReference>
<dbReference type="GO" id="GO:0042597">
    <property type="term" value="C:periplasmic space"/>
    <property type="evidence" value="ECO:0007669"/>
    <property type="project" value="UniProtKB-SubCell"/>
</dbReference>
<organism evidence="7 8">
    <name type="scientific">Alysiella filiformis DSM 16848</name>
    <dbReference type="NCBI Taxonomy" id="1120981"/>
    <lineage>
        <taxon>Bacteria</taxon>
        <taxon>Pseudomonadati</taxon>
        <taxon>Pseudomonadota</taxon>
        <taxon>Betaproteobacteria</taxon>
        <taxon>Neisseriales</taxon>
        <taxon>Neisseriaceae</taxon>
        <taxon>Alysiella</taxon>
    </lineage>
</organism>
<dbReference type="PANTHER" id="PTHR30368:SF2">
    <property type="entry name" value="SULFATE-BINDING PROTEIN"/>
    <property type="match status" value="1"/>
</dbReference>
<evidence type="ECO:0000313" key="7">
    <source>
        <dbReference type="EMBL" id="SOD66702.1"/>
    </source>
</evidence>
<evidence type="ECO:0000256" key="6">
    <source>
        <dbReference type="SAM" id="SignalP"/>
    </source>
</evidence>
<dbReference type="AlphaFoldDB" id="A0A286E718"/>
<dbReference type="EMBL" id="OCNF01000004">
    <property type="protein sequence ID" value="SOD66702.1"/>
    <property type="molecule type" value="Genomic_DNA"/>
</dbReference>
<sequence length="351" mass="38325">MIFKNKTLFAVLGLGFALAACGGGSKAQNNPPEQGAAPIQAANATQILNVSYDVMRDFYKEFNPLFIKNYQAQGKQVDIQQSHGGSSKQALSVANGLKADVVTMNQSSDIELLEKKGLVSKDWQQKLPNHAVPFTSTTVFLVRKGNPKNIKNWADLTQPDVKLVIANPKTSGNGRYTFLAAYGYALKENANNHDAAKVFTQKLFANAVVLEAGGRGATTSFIERKMGDALITFENEANLAAQTFGKGEFEIIYPSYSIAMESPVAVVNGVADKKGTAQIAHDYLAHLWSDEAQELAAKLYLRPSKAEILAKHAARFPKVETFRANDVFGSWDEIMKTHFADGGVFDQINKR</sequence>
<dbReference type="NCBIfam" id="NF008022">
    <property type="entry name" value="PRK10752.1"/>
    <property type="match status" value="1"/>
</dbReference>
<proteinExistence type="inferred from homology"/>
<dbReference type="SUPFAM" id="SSF53850">
    <property type="entry name" value="Periplasmic binding protein-like II"/>
    <property type="match status" value="1"/>
</dbReference>
<evidence type="ECO:0000256" key="4">
    <source>
        <dbReference type="ARBA" id="ARBA00022729"/>
    </source>
</evidence>
<evidence type="ECO:0000256" key="3">
    <source>
        <dbReference type="ARBA" id="ARBA00022448"/>
    </source>
</evidence>
<comment type="similarity">
    <text evidence="2">Belongs to the prokaryotic sulfate-binding protein family.</text>
</comment>
<comment type="subcellular location">
    <subcellularLocation>
        <location evidence="1">Periplasm</location>
    </subcellularLocation>
</comment>
<name>A0A286E718_9NEIS</name>
<feature type="signal peptide" evidence="6">
    <location>
        <begin position="1"/>
        <end position="19"/>
    </location>
</feature>
<evidence type="ECO:0000313" key="8">
    <source>
        <dbReference type="Proteomes" id="UP000219669"/>
    </source>
</evidence>
<dbReference type="PROSITE" id="PS51257">
    <property type="entry name" value="PROKAR_LIPOPROTEIN"/>
    <property type="match status" value="1"/>
</dbReference>
<keyword evidence="3" id="KW-0813">Transport</keyword>
<keyword evidence="5" id="KW-0574">Periplasm</keyword>
<feature type="chain" id="PRO_5012515837" evidence="6">
    <location>
        <begin position="20"/>
        <end position="351"/>
    </location>
</feature>
<dbReference type="NCBIfam" id="TIGR00971">
    <property type="entry name" value="3a0106s03"/>
    <property type="match status" value="1"/>
</dbReference>
<dbReference type="RefSeq" id="WP_097113778.1">
    <property type="nucleotide sequence ID" value="NZ_CP083931.1"/>
</dbReference>
<dbReference type="Gene3D" id="3.40.190.10">
    <property type="entry name" value="Periplasmic binding protein-like II"/>
    <property type="match status" value="2"/>
</dbReference>
<keyword evidence="8" id="KW-1185">Reference proteome</keyword>
<dbReference type="Pfam" id="PF13531">
    <property type="entry name" value="SBP_bac_11"/>
    <property type="match status" value="1"/>
</dbReference>
<dbReference type="OrthoDB" id="9802127at2"/>
<keyword evidence="4 6" id="KW-0732">Signal</keyword>
<gene>
    <name evidence="7" type="ORF">SAMN02746062_00704</name>
</gene>
<dbReference type="PANTHER" id="PTHR30368">
    <property type="entry name" value="SULFATE-BINDING PROTEIN"/>
    <property type="match status" value="1"/>
</dbReference>
<protein>
    <submittedName>
        <fullName evidence="7">Sulfate transport system substrate-binding protein</fullName>
    </submittedName>
</protein>
<dbReference type="InterPro" id="IPR005669">
    <property type="entry name" value="Thiosulph/SO4-bd"/>
</dbReference>
<accession>A0A286E718</accession>
<evidence type="ECO:0000256" key="2">
    <source>
        <dbReference type="ARBA" id="ARBA00006099"/>
    </source>
</evidence>
<dbReference type="CDD" id="cd01005">
    <property type="entry name" value="PBP2_CysP"/>
    <property type="match status" value="1"/>
</dbReference>
<dbReference type="GO" id="GO:1902358">
    <property type="term" value="P:sulfate transmembrane transport"/>
    <property type="evidence" value="ECO:0007669"/>
    <property type="project" value="InterPro"/>
</dbReference>
<dbReference type="Proteomes" id="UP000219669">
    <property type="component" value="Unassembled WGS sequence"/>
</dbReference>